<dbReference type="Proteomes" id="UP000095287">
    <property type="component" value="Unplaced"/>
</dbReference>
<name>A0A1I7YD97_9BILA</name>
<evidence type="ECO:0000313" key="1">
    <source>
        <dbReference type="Proteomes" id="UP000095287"/>
    </source>
</evidence>
<sequence>MNRTTRAFVVNDDGKVNQRGEYDYLRDEAARACAKGAEQQYKQEQKRIGHGCLYEIDSHNNRFNPGRTLVRFVISVVRWGPLGKEKTTRNLYLFTLCCDNDNFELCYHFGRGQFEQQTGNFFTVHPLSEPDKDKPHKSAEPTASIAYSCFDRFVGVICFVHYIAMRYVSEICKIAAAENGPPISDVTIRCLRRPTYVTASFRKNRLMTGASTAEAL</sequence>
<reference evidence="2" key="1">
    <citation type="submission" date="2016-11" db="UniProtKB">
        <authorList>
            <consortium name="WormBaseParasite"/>
        </authorList>
    </citation>
    <scope>IDENTIFICATION</scope>
</reference>
<dbReference type="AlphaFoldDB" id="A0A1I7YD97"/>
<protein>
    <submittedName>
        <fullName evidence="2">Cystatin domain-containing protein</fullName>
    </submittedName>
</protein>
<accession>A0A1I7YD97</accession>
<evidence type="ECO:0000313" key="2">
    <source>
        <dbReference type="WBParaSite" id="L893_g15159.t1"/>
    </source>
</evidence>
<organism evidence="1 2">
    <name type="scientific">Steinernema glaseri</name>
    <dbReference type="NCBI Taxonomy" id="37863"/>
    <lineage>
        <taxon>Eukaryota</taxon>
        <taxon>Metazoa</taxon>
        <taxon>Ecdysozoa</taxon>
        <taxon>Nematoda</taxon>
        <taxon>Chromadorea</taxon>
        <taxon>Rhabditida</taxon>
        <taxon>Tylenchina</taxon>
        <taxon>Panagrolaimomorpha</taxon>
        <taxon>Strongyloidoidea</taxon>
        <taxon>Steinernematidae</taxon>
        <taxon>Steinernema</taxon>
    </lineage>
</organism>
<dbReference type="WBParaSite" id="L893_g15159.t1">
    <property type="protein sequence ID" value="L893_g15159.t1"/>
    <property type="gene ID" value="L893_g15159"/>
</dbReference>
<proteinExistence type="predicted"/>
<keyword evidence="1" id="KW-1185">Reference proteome</keyword>